<dbReference type="PROSITE" id="PS01047">
    <property type="entry name" value="HMA_1"/>
    <property type="match status" value="1"/>
</dbReference>
<dbReference type="Proteomes" id="UP000030624">
    <property type="component" value="Chromosome"/>
</dbReference>
<keyword evidence="6" id="KW-1185">Reference proteome</keyword>
<dbReference type="GeneID" id="90448944"/>
<dbReference type="EMBL" id="CP009552">
    <property type="protein sequence ID" value="AIY90278.1"/>
    <property type="molecule type" value="Genomic_DNA"/>
</dbReference>
<evidence type="ECO:0000313" key="5">
    <source>
        <dbReference type="Proteomes" id="UP000030624"/>
    </source>
</evidence>
<reference evidence="3 5" key="1">
    <citation type="journal article" date="2015" name="Appl. Environ. Microbiol.">
        <title>The Geoglobus acetivorans genome: Fe(III) reduction, acetate utilization, autotrophic growth, and degradation of aromatic compounds in a hyperthermophilic archaeon.</title>
        <authorList>
            <person name="Mardanov A.V."/>
            <person name="Slododkina G.B."/>
            <person name="Slobodkin A.I."/>
            <person name="Beletsky A.V."/>
            <person name="Gavrilov S.N."/>
            <person name="Kublanov I.V."/>
            <person name="Bonch-Osmolovskaya E.A."/>
            <person name="Skryabin K.G."/>
            <person name="Ravin N.V."/>
        </authorList>
    </citation>
    <scope>NUCLEOTIDE SEQUENCE [LARGE SCALE GENOMIC DNA]</scope>
    <source>
        <strain evidence="3 5">SBH6</strain>
    </source>
</reference>
<dbReference type="GO" id="GO:0046872">
    <property type="term" value="F:metal ion binding"/>
    <property type="evidence" value="ECO:0007669"/>
    <property type="project" value="UniProtKB-KW"/>
</dbReference>
<evidence type="ECO:0000313" key="6">
    <source>
        <dbReference type="Proteomes" id="UP001492541"/>
    </source>
</evidence>
<dbReference type="HOGENOM" id="CLU_134973_5_3_2"/>
<evidence type="ECO:0000313" key="4">
    <source>
        <dbReference type="EMBL" id="XAT64654.1"/>
    </source>
</evidence>
<dbReference type="AlphaFoldDB" id="A0A0A7GEM5"/>
<accession>A0A0A7GEM5</accession>
<protein>
    <submittedName>
        <fullName evidence="4">Heavy-metal-associated domain-containing protein</fullName>
    </submittedName>
</protein>
<sequence>MKLELSGLTCHGCVMTVRNVLTKEGAKVLSIDLKSAEIEVDGDVEKYLKAIEKFGYSAKVVATE</sequence>
<dbReference type="RefSeq" id="WP_193807938.1">
    <property type="nucleotide sequence ID" value="NZ_CP087714.1"/>
</dbReference>
<name>A0A0A7GEM5_GEOAI</name>
<dbReference type="InterPro" id="IPR036163">
    <property type="entry name" value="HMA_dom_sf"/>
</dbReference>
<evidence type="ECO:0000259" key="2">
    <source>
        <dbReference type="Pfam" id="PF00403"/>
    </source>
</evidence>
<feature type="domain" description="HMA" evidence="2">
    <location>
        <begin position="4"/>
        <end position="56"/>
    </location>
</feature>
<organism evidence="3 5">
    <name type="scientific">Geoglobus acetivorans</name>
    <dbReference type="NCBI Taxonomy" id="565033"/>
    <lineage>
        <taxon>Archaea</taxon>
        <taxon>Methanobacteriati</taxon>
        <taxon>Methanobacteriota</taxon>
        <taxon>Archaeoglobi</taxon>
        <taxon>Archaeoglobales</taxon>
        <taxon>Archaeoglobaceae</taxon>
        <taxon>Geoglobus</taxon>
    </lineage>
</organism>
<dbReference type="Gene3D" id="3.30.70.100">
    <property type="match status" value="1"/>
</dbReference>
<dbReference type="STRING" id="565033.GACE_1239"/>
<gene>
    <name evidence="3" type="ORF">GACE_1239</name>
    <name evidence="4" type="ORF">LPQ35_04625</name>
</gene>
<evidence type="ECO:0000256" key="1">
    <source>
        <dbReference type="ARBA" id="ARBA00022723"/>
    </source>
</evidence>
<dbReference type="EMBL" id="CP087714">
    <property type="protein sequence ID" value="XAT64654.1"/>
    <property type="molecule type" value="Genomic_DNA"/>
</dbReference>
<dbReference type="SUPFAM" id="SSF55008">
    <property type="entry name" value="HMA, heavy metal-associated domain"/>
    <property type="match status" value="1"/>
</dbReference>
<dbReference type="Pfam" id="PF00403">
    <property type="entry name" value="HMA"/>
    <property type="match status" value="1"/>
</dbReference>
<dbReference type="InterPro" id="IPR017969">
    <property type="entry name" value="Heavy-metal-associated_CS"/>
</dbReference>
<dbReference type="KEGG" id="gac:GACE_1239"/>
<evidence type="ECO:0000313" key="3">
    <source>
        <dbReference type="EMBL" id="AIY90278.1"/>
    </source>
</evidence>
<reference evidence="4 6" key="2">
    <citation type="submission" date="2021-11" db="EMBL/GenBank/DDBJ databases">
        <title>Whole genome of Geoglobus acetivorans.</title>
        <authorList>
            <person name="Liu D."/>
        </authorList>
    </citation>
    <scope>NUCLEOTIDE SEQUENCE [LARGE SCALE GENOMIC DNA]</scope>
    <source>
        <strain evidence="4 6">SBH6</strain>
    </source>
</reference>
<proteinExistence type="predicted"/>
<dbReference type="CDD" id="cd00371">
    <property type="entry name" value="HMA"/>
    <property type="match status" value="1"/>
</dbReference>
<dbReference type="InterPro" id="IPR006121">
    <property type="entry name" value="HMA_dom"/>
</dbReference>
<keyword evidence="1" id="KW-0479">Metal-binding</keyword>
<dbReference type="Proteomes" id="UP001492541">
    <property type="component" value="Chromosome"/>
</dbReference>